<comment type="similarity">
    <text evidence="2 11">Belongs to the shikimate kinase family.</text>
</comment>
<dbReference type="PRINTS" id="PR01100">
    <property type="entry name" value="SHIKIMTKNASE"/>
</dbReference>
<evidence type="ECO:0000313" key="13">
    <source>
        <dbReference type="Proteomes" id="UP001597277"/>
    </source>
</evidence>
<dbReference type="Pfam" id="PF01202">
    <property type="entry name" value="SKI"/>
    <property type="match status" value="1"/>
</dbReference>
<accession>A0ABW4L6W0</accession>
<keyword evidence="5 11" id="KW-0808">Transferase</keyword>
<keyword evidence="6 11" id="KW-0547">Nucleotide-binding</keyword>
<evidence type="ECO:0000256" key="7">
    <source>
        <dbReference type="ARBA" id="ARBA00022777"/>
    </source>
</evidence>
<evidence type="ECO:0000256" key="9">
    <source>
        <dbReference type="ARBA" id="ARBA00023141"/>
    </source>
</evidence>
<dbReference type="RefSeq" id="WP_388008941.1">
    <property type="nucleotide sequence ID" value="NZ_JBHUEE010000008.1"/>
</dbReference>
<dbReference type="InterPro" id="IPR031322">
    <property type="entry name" value="Shikimate/glucono_kinase"/>
</dbReference>
<comment type="caution">
    <text evidence="12">The sequence shown here is derived from an EMBL/GenBank/DDBJ whole genome shotgun (WGS) entry which is preliminary data.</text>
</comment>
<evidence type="ECO:0000256" key="1">
    <source>
        <dbReference type="ARBA" id="ARBA00004842"/>
    </source>
</evidence>
<reference evidence="13" key="1">
    <citation type="journal article" date="2019" name="Int. J. Syst. Evol. Microbiol.">
        <title>The Global Catalogue of Microorganisms (GCM) 10K type strain sequencing project: providing services to taxonomists for standard genome sequencing and annotation.</title>
        <authorList>
            <consortium name="The Broad Institute Genomics Platform"/>
            <consortium name="The Broad Institute Genome Sequencing Center for Infectious Disease"/>
            <person name="Wu L."/>
            <person name="Ma J."/>
        </authorList>
    </citation>
    <scope>NUCLEOTIDE SEQUENCE [LARGE SCALE GENOMIC DNA]</scope>
    <source>
        <strain evidence="13">JCM 17130</strain>
    </source>
</reference>
<dbReference type="EMBL" id="JBHUEE010000008">
    <property type="protein sequence ID" value="MFD1719183.1"/>
    <property type="molecule type" value="Genomic_DNA"/>
</dbReference>
<feature type="binding site" evidence="11">
    <location>
        <position position="138"/>
    </location>
    <ligand>
        <name>substrate</name>
    </ligand>
</feature>
<dbReference type="PANTHER" id="PTHR21087:SF16">
    <property type="entry name" value="SHIKIMATE KINASE 1, CHLOROPLASTIC"/>
    <property type="match status" value="1"/>
</dbReference>
<dbReference type="HAMAP" id="MF_00109">
    <property type="entry name" value="Shikimate_kinase"/>
    <property type="match status" value="1"/>
</dbReference>
<dbReference type="PROSITE" id="PS01128">
    <property type="entry name" value="SHIKIMATE_KINASE"/>
    <property type="match status" value="1"/>
</dbReference>
<keyword evidence="13" id="KW-1185">Reference proteome</keyword>
<keyword evidence="11" id="KW-0963">Cytoplasm</keyword>
<gene>
    <name evidence="11" type="primary">aroK</name>
    <name evidence="12" type="ORF">ACFSE6_15175</name>
</gene>
<organism evidence="12 13">
    <name type="scientific">Georgenia deserti</name>
    <dbReference type="NCBI Taxonomy" id="2093781"/>
    <lineage>
        <taxon>Bacteria</taxon>
        <taxon>Bacillati</taxon>
        <taxon>Actinomycetota</taxon>
        <taxon>Actinomycetes</taxon>
        <taxon>Micrococcales</taxon>
        <taxon>Bogoriellaceae</taxon>
        <taxon>Georgenia</taxon>
    </lineage>
</organism>
<dbReference type="Proteomes" id="UP001597277">
    <property type="component" value="Unassembled WGS sequence"/>
</dbReference>
<feature type="binding site" evidence="11">
    <location>
        <position position="80"/>
    </location>
    <ligand>
        <name>substrate</name>
    </ligand>
</feature>
<comment type="function">
    <text evidence="11">Catalyzes the specific phosphorylation of the 3-hydroxyl group of shikimic acid using ATP as a cosubstrate.</text>
</comment>
<dbReference type="InterPro" id="IPR023000">
    <property type="entry name" value="Shikimate_kinase_CS"/>
</dbReference>
<dbReference type="InterPro" id="IPR000623">
    <property type="entry name" value="Shikimate_kinase/TSH1"/>
</dbReference>
<keyword evidence="4 11" id="KW-0028">Amino-acid biosynthesis</keyword>
<dbReference type="CDD" id="cd00464">
    <property type="entry name" value="SK"/>
    <property type="match status" value="1"/>
</dbReference>
<dbReference type="InterPro" id="IPR027417">
    <property type="entry name" value="P-loop_NTPase"/>
</dbReference>
<keyword evidence="7 11" id="KW-0418">Kinase</keyword>
<sequence length="178" mass="17905">MSGPVLVLVGPPGAGKSVVGRAVAERLGVEFVDTDAAVGARAGNDVGAAFVDLGEERFRQLEAEVVREALTTSGVVAIGGGAVTAVRPQLERCAAAGTAVVFLDVSLSAAASRVGLNVPRSVALGNARAQLSAMLEERRPGYAAVATAVVETADREVAEVVDAVLDEIAHSDGSSSTP</sequence>
<proteinExistence type="inferred from homology"/>
<feature type="binding site" evidence="11">
    <location>
        <position position="35"/>
    </location>
    <ligand>
        <name>substrate</name>
    </ligand>
</feature>
<dbReference type="PANTHER" id="PTHR21087">
    <property type="entry name" value="SHIKIMATE KINASE"/>
    <property type="match status" value="1"/>
</dbReference>
<evidence type="ECO:0000256" key="11">
    <source>
        <dbReference type="HAMAP-Rule" id="MF_00109"/>
    </source>
</evidence>
<evidence type="ECO:0000313" key="12">
    <source>
        <dbReference type="EMBL" id="MFD1719183.1"/>
    </source>
</evidence>
<feature type="binding site" evidence="11">
    <location>
        <position position="155"/>
    </location>
    <ligand>
        <name>ATP</name>
        <dbReference type="ChEBI" id="CHEBI:30616"/>
    </ligand>
</feature>
<evidence type="ECO:0000256" key="8">
    <source>
        <dbReference type="ARBA" id="ARBA00022840"/>
    </source>
</evidence>
<name>A0ABW4L6W0_9MICO</name>
<dbReference type="SUPFAM" id="SSF52540">
    <property type="entry name" value="P-loop containing nucleoside triphosphate hydrolases"/>
    <property type="match status" value="1"/>
</dbReference>
<comment type="pathway">
    <text evidence="1 11">Metabolic intermediate biosynthesis; chorismate biosynthesis; chorismate from D-erythrose 4-phosphate and phosphoenolpyruvate: step 5/7.</text>
</comment>
<dbReference type="Gene3D" id="3.40.50.300">
    <property type="entry name" value="P-loop containing nucleotide triphosphate hydrolases"/>
    <property type="match status" value="1"/>
</dbReference>
<dbReference type="GO" id="GO:0004765">
    <property type="term" value="F:shikimate kinase activity"/>
    <property type="evidence" value="ECO:0007669"/>
    <property type="project" value="UniProtKB-EC"/>
</dbReference>
<keyword evidence="11" id="KW-0460">Magnesium</keyword>
<comment type="catalytic activity">
    <reaction evidence="10 11">
        <text>shikimate + ATP = 3-phosphoshikimate + ADP + H(+)</text>
        <dbReference type="Rhea" id="RHEA:13121"/>
        <dbReference type="ChEBI" id="CHEBI:15378"/>
        <dbReference type="ChEBI" id="CHEBI:30616"/>
        <dbReference type="ChEBI" id="CHEBI:36208"/>
        <dbReference type="ChEBI" id="CHEBI:145989"/>
        <dbReference type="ChEBI" id="CHEBI:456216"/>
        <dbReference type="EC" id="2.7.1.71"/>
    </reaction>
</comment>
<evidence type="ECO:0000256" key="5">
    <source>
        <dbReference type="ARBA" id="ARBA00022679"/>
    </source>
</evidence>
<evidence type="ECO:0000256" key="10">
    <source>
        <dbReference type="ARBA" id="ARBA00048567"/>
    </source>
</evidence>
<evidence type="ECO:0000256" key="2">
    <source>
        <dbReference type="ARBA" id="ARBA00006997"/>
    </source>
</evidence>
<protein>
    <recommendedName>
        <fullName evidence="3 11">Shikimate kinase</fullName>
        <shortName evidence="11">SK</shortName>
        <ecNumber evidence="3 11">2.7.1.71</ecNumber>
    </recommendedName>
</protein>
<evidence type="ECO:0000256" key="6">
    <source>
        <dbReference type="ARBA" id="ARBA00022741"/>
    </source>
</evidence>
<feature type="binding site" evidence="11">
    <location>
        <position position="17"/>
    </location>
    <ligand>
        <name>Mg(2+)</name>
        <dbReference type="ChEBI" id="CHEBI:18420"/>
    </ligand>
</feature>
<comment type="subunit">
    <text evidence="11">Monomer.</text>
</comment>
<comment type="cofactor">
    <cofactor evidence="11">
        <name>Mg(2+)</name>
        <dbReference type="ChEBI" id="CHEBI:18420"/>
    </cofactor>
    <text evidence="11">Binds 1 Mg(2+) ion per subunit.</text>
</comment>
<evidence type="ECO:0000256" key="4">
    <source>
        <dbReference type="ARBA" id="ARBA00022605"/>
    </source>
</evidence>
<feature type="binding site" evidence="11">
    <location>
        <begin position="13"/>
        <end position="18"/>
    </location>
    <ligand>
        <name>ATP</name>
        <dbReference type="ChEBI" id="CHEBI:30616"/>
    </ligand>
</feature>
<keyword evidence="8 11" id="KW-0067">ATP-binding</keyword>
<comment type="caution">
    <text evidence="11">Lacks conserved residue(s) required for the propagation of feature annotation.</text>
</comment>
<feature type="binding site" evidence="11">
    <location>
        <position position="59"/>
    </location>
    <ligand>
        <name>substrate</name>
    </ligand>
</feature>
<keyword evidence="11" id="KW-0479">Metal-binding</keyword>
<evidence type="ECO:0000256" key="3">
    <source>
        <dbReference type="ARBA" id="ARBA00012154"/>
    </source>
</evidence>
<dbReference type="EC" id="2.7.1.71" evidence="3 11"/>
<keyword evidence="9 11" id="KW-0057">Aromatic amino acid biosynthesis</keyword>
<comment type="subcellular location">
    <subcellularLocation>
        <location evidence="11">Cytoplasm</location>
    </subcellularLocation>
</comment>